<gene>
    <name evidence="4" type="ORF">ISN74_06415</name>
</gene>
<proteinExistence type="predicted"/>
<dbReference type="InterPro" id="IPR041483">
    <property type="entry name" value="TetR_C_34"/>
</dbReference>
<dbReference type="Pfam" id="PF17929">
    <property type="entry name" value="TetR_C_34"/>
    <property type="match status" value="1"/>
</dbReference>
<dbReference type="Proteomes" id="UP000663181">
    <property type="component" value="Chromosome"/>
</dbReference>
<evidence type="ECO:0000259" key="3">
    <source>
        <dbReference type="PROSITE" id="PS50977"/>
    </source>
</evidence>
<feature type="domain" description="HTH tetR-type" evidence="3">
    <location>
        <begin position="16"/>
        <end position="76"/>
    </location>
</feature>
<organism evidence="4 5">
    <name type="scientific">Dyella caseinilytica</name>
    <dbReference type="NCBI Taxonomy" id="1849581"/>
    <lineage>
        <taxon>Bacteria</taxon>
        <taxon>Pseudomonadati</taxon>
        <taxon>Pseudomonadota</taxon>
        <taxon>Gammaproteobacteria</taxon>
        <taxon>Lysobacterales</taxon>
        <taxon>Rhodanobacteraceae</taxon>
        <taxon>Dyella</taxon>
    </lineage>
</organism>
<keyword evidence="1 2" id="KW-0238">DNA-binding</keyword>
<dbReference type="PROSITE" id="PS50977">
    <property type="entry name" value="HTH_TETR_2"/>
    <property type="match status" value="1"/>
</dbReference>
<dbReference type="SUPFAM" id="SSF46689">
    <property type="entry name" value="Homeodomain-like"/>
    <property type="match status" value="1"/>
</dbReference>
<evidence type="ECO:0000256" key="1">
    <source>
        <dbReference type="ARBA" id="ARBA00023125"/>
    </source>
</evidence>
<dbReference type="InterPro" id="IPR050109">
    <property type="entry name" value="HTH-type_TetR-like_transc_reg"/>
</dbReference>
<accession>A0ABX7GXG6</accession>
<keyword evidence="5" id="KW-1185">Reference proteome</keyword>
<dbReference type="Gene3D" id="1.10.357.10">
    <property type="entry name" value="Tetracycline Repressor, domain 2"/>
    <property type="match status" value="1"/>
</dbReference>
<dbReference type="RefSeq" id="WP_188798480.1">
    <property type="nucleotide sequence ID" value="NZ_BMIZ01000001.1"/>
</dbReference>
<protein>
    <submittedName>
        <fullName evidence="4">TetR family transcriptional regulator</fullName>
    </submittedName>
</protein>
<evidence type="ECO:0000313" key="5">
    <source>
        <dbReference type="Proteomes" id="UP000663181"/>
    </source>
</evidence>
<dbReference type="PANTHER" id="PTHR30055">
    <property type="entry name" value="HTH-TYPE TRANSCRIPTIONAL REGULATOR RUTR"/>
    <property type="match status" value="1"/>
</dbReference>
<feature type="DNA-binding region" description="H-T-H motif" evidence="2">
    <location>
        <begin position="39"/>
        <end position="58"/>
    </location>
</feature>
<evidence type="ECO:0000256" key="2">
    <source>
        <dbReference type="PROSITE-ProRule" id="PRU00335"/>
    </source>
</evidence>
<name>A0ABX7GXG6_9GAMM</name>
<dbReference type="EMBL" id="CP064030">
    <property type="protein sequence ID" value="QRN54974.1"/>
    <property type="molecule type" value="Genomic_DNA"/>
</dbReference>
<dbReference type="PRINTS" id="PR00455">
    <property type="entry name" value="HTHTETR"/>
</dbReference>
<evidence type="ECO:0000313" key="4">
    <source>
        <dbReference type="EMBL" id="QRN54974.1"/>
    </source>
</evidence>
<dbReference type="InterPro" id="IPR009057">
    <property type="entry name" value="Homeodomain-like_sf"/>
</dbReference>
<dbReference type="InterPro" id="IPR001647">
    <property type="entry name" value="HTH_TetR"/>
</dbReference>
<dbReference type="Pfam" id="PF00440">
    <property type="entry name" value="TetR_N"/>
    <property type="match status" value="1"/>
</dbReference>
<dbReference type="PANTHER" id="PTHR30055:SF178">
    <property type="entry name" value="POSSIBLE TRANSCRIPTIONAL REGULATORY PROTEIN"/>
    <property type="match status" value="1"/>
</dbReference>
<reference evidence="4 5" key="1">
    <citation type="submission" date="2020-10" db="EMBL/GenBank/DDBJ databases">
        <title>Phylogeny of dyella-like bacteria.</title>
        <authorList>
            <person name="Fu J."/>
        </authorList>
    </citation>
    <scope>NUCLEOTIDE SEQUENCE [LARGE SCALE GENOMIC DNA]</scope>
    <source>
        <strain evidence="4 5">DHOB09</strain>
    </source>
</reference>
<sequence length="222" mass="24227">MTTSTFQRARSHEAKQLRLNEILEAARALGTEHGVGNVSLTDIAEAVGMHKSAMLRYFETREQIFLILTASAWQAWAEDVTKRVKRSGDMSPKSVASALAKSLGNRPFFCDLLAHAALSLERHVSLDAVRTFKFAALDSAYAIATQLQECASLTQRQAIDTVTTATSMAGALWQMATPAPEVLPLYQSDPRLSHVVADITPRLASILENLLLGFGVTNRASR</sequence>